<dbReference type="InParanoid" id="A8N8L5"/>
<organism evidence="1 2">
    <name type="scientific">Coprinopsis cinerea (strain Okayama-7 / 130 / ATCC MYA-4618 / FGSC 9003)</name>
    <name type="common">Inky cap fungus</name>
    <name type="synonym">Hormographiella aspergillata</name>
    <dbReference type="NCBI Taxonomy" id="240176"/>
    <lineage>
        <taxon>Eukaryota</taxon>
        <taxon>Fungi</taxon>
        <taxon>Dikarya</taxon>
        <taxon>Basidiomycota</taxon>
        <taxon>Agaricomycotina</taxon>
        <taxon>Agaricomycetes</taxon>
        <taxon>Agaricomycetidae</taxon>
        <taxon>Agaricales</taxon>
        <taxon>Agaricineae</taxon>
        <taxon>Psathyrellaceae</taxon>
        <taxon>Coprinopsis</taxon>
    </lineage>
</organism>
<dbReference type="Gene3D" id="3.10.129.10">
    <property type="entry name" value="Hotdog Thioesterase"/>
    <property type="match status" value="1"/>
</dbReference>
<dbReference type="KEGG" id="cci:CC1G_09874"/>
<evidence type="ECO:0008006" key="3">
    <source>
        <dbReference type="Google" id="ProtNLM"/>
    </source>
</evidence>
<dbReference type="GO" id="GO:0047617">
    <property type="term" value="F:fatty acyl-CoA hydrolase activity"/>
    <property type="evidence" value="ECO:0007669"/>
    <property type="project" value="TreeGrafter"/>
</dbReference>
<accession>A8N8L5</accession>
<sequence length="221" mass="25315">MLSLIRRAPATVRTTSRSLRVSVKQECTGVRAFSDDAKAIKYQKSLAEAKAKLLDAGFDPTSFREQHIVWGDQDPFQHVNNVRYARFFESARIQWMMSLGEEWGGPEKAQDMIKGKGVSLILQALDIHFRRPVTYPDTLLFGYCPLPPKPGTEDSPRFQVVATGYSIEQQDFVVHSKESLVWYDYDNLRKCSPPKEAVDIVFRRANNIDLRELTRKHSKHA</sequence>
<dbReference type="HOGENOM" id="CLU_109000_0_0_1"/>
<dbReference type="OMA" id="YLRWFES"/>
<keyword evidence="2" id="KW-1185">Reference proteome</keyword>
<dbReference type="VEuPathDB" id="FungiDB:CC1G_09874"/>
<protein>
    <recommendedName>
        <fullName evidence="3">Thioesterase</fullName>
    </recommendedName>
</protein>
<reference evidence="1 2" key="1">
    <citation type="journal article" date="2010" name="Proc. Natl. Acad. Sci. U.S.A.">
        <title>Insights into evolution of multicellular fungi from the assembled chromosomes of the mushroom Coprinopsis cinerea (Coprinus cinereus).</title>
        <authorList>
            <person name="Stajich J.E."/>
            <person name="Wilke S.K."/>
            <person name="Ahren D."/>
            <person name="Au C.H."/>
            <person name="Birren B.W."/>
            <person name="Borodovsky M."/>
            <person name="Burns C."/>
            <person name="Canback B."/>
            <person name="Casselton L.A."/>
            <person name="Cheng C.K."/>
            <person name="Deng J."/>
            <person name="Dietrich F.S."/>
            <person name="Fargo D.C."/>
            <person name="Farman M.L."/>
            <person name="Gathman A.C."/>
            <person name="Goldberg J."/>
            <person name="Guigo R."/>
            <person name="Hoegger P.J."/>
            <person name="Hooker J.B."/>
            <person name="Huggins A."/>
            <person name="James T.Y."/>
            <person name="Kamada T."/>
            <person name="Kilaru S."/>
            <person name="Kodira C."/>
            <person name="Kues U."/>
            <person name="Kupfer D."/>
            <person name="Kwan H.S."/>
            <person name="Lomsadze A."/>
            <person name="Li W."/>
            <person name="Lilly W.W."/>
            <person name="Ma L.J."/>
            <person name="Mackey A.J."/>
            <person name="Manning G."/>
            <person name="Martin F."/>
            <person name="Muraguchi H."/>
            <person name="Natvig D.O."/>
            <person name="Palmerini H."/>
            <person name="Ramesh M.A."/>
            <person name="Rehmeyer C.J."/>
            <person name="Roe B.A."/>
            <person name="Shenoy N."/>
            <person name="Stanke M."/>
            <person name="Ter-Hovhannisyan V."/>
            <person name="Tunlid A."/>
            <person name="Velagapudi R."/>
            <person name="Vision T.J."/>
            <person name="Zeng Q."/>
            <person name="Zolan M.E."/>
            <person name="Pukkila P.J."/>
        </authorList>
    </citation>
    <scope>NUCLEOTIDE SEQUENCE [LARGE SCALE GENOMIC DNA]</scope>
    <source>
        <strain evidence="2">Okayama-7 / 130 / ATCC MYA-4618 / FGSC 9003</strain>
    </source>
</reference>
<dbReference type="RefSeq" id="XP_001831171.2">
    <property type="nucleotide sequence ID" value="XM_001831119.2"/>
</dbReference>
<dbReference type="GeneID" id="6007632"/>
<name>A8N8L5_COPC7</name>
<gene>
    <name evidence="1" type="ORF">CC1G_09874</name>
</gene>
<evidence type="ECO:0000313" key="1">
    <source>
        <dbReference type="EMBL" id="EAU90634.2"/>
    </source>
</evidence>
<dbReference type="EMBL" id="AACS02000007">
    <property type="protein sequence ID" value="EAU90634.2"/>
    <property type="molecule type" value="Genomic_DNA"/>
</dbReference>
<dbReference type="AlphaFoldDB" id="A8N8L5"/>
<dbReference type="InterPro" id="IPR029069">
    <property type="entry name" value="HotDog_dom_sf"/>
</dbReference>
<evidence type="ECO:0000313" key="2">
    <source>
        <dbReference type="Proteomes" id="UP000001861"/>
    </source>
</evidence>
<proteinExistence type="predicted"/>
<dbReference type="eggNOG" id="ENOG502S78C">
    <property type="taxonomic scope" value="Eukaryota"/>
</dbReference>
<dbReference type="PANTHER" id="PTHR31793">
    <property type="entry name" value="4-HYDROXYBENZOYL-COA THIOESTERASE FAMILY MEMBER"/>
    <property type="match status" value="1"/>
</dbReference>
<dbReference type="PANTHER" id="PTHR31793:SF39">
    <property type="entry name" value="THIOESTERASE_THIOL ESTER DEHYDRASE-ISOMERASE"/>
    <property type="match status" value="1"/>
</dbReference>
<dbReference type="Pfam" id="PF13279">
    <property type="entry name" value="4HBT_2"/>
    <property type="match status" value="1"/>
</dbReference>
<comment type="caution">
    <text evidence="1">The sequence shown here is derived from an EMBL/GenBank/DDBJ whole genome shotgun (WGS) entry which is preliminary data.</text>
</comment>
<dbReference type="OrthoDB" id="5538558at2759"/>
<dbReference type="CDD" id="cd00586">
    <property type="entry name" value="4HBT"/>
    <property type="match status" value="1"/>
</dbReference>
<dbReference type="InterPro" id="IPR050563">
    <property type="entry name" value="4-hydroxybenzoyl-CoA_TE"/>
</dbReference>
<dbReference type="Proteomes" id="UP000001861">
    <property type="component" value="Unassembled WGS sequence"/>
</dbReference>
<dbReference type="SUPFAM" id="SSF54637">
    <property type="entry name" value="Thioesterase/thiol ester dehydrase-isomerase"/>
    <property type="match status" value="1"/>
</dbReference>